<dbReference type="InterPro" id="IPR028995">
    <property type="entry name" value="Glyco_hydro_57/38_cen_sf"/>
</dbReference>
<evidence type="ECO:0000256" key="14">
    <source>
        <dbReference type="ARBA" id="ARBA00023295"/>
    </source>
</evidence>
<dbReference type="GO" id="GO:0006491">
    <property type="term" value="P:N-glycan processing"/>
    <property type="evidence" value="ECO:0007669"/>
    <property type="project" value="TreeGrafter"/>
</dbReference>
<dbReference type="AlphaFoldDB" id="A0AAW2HKS9"/>
<dbReference type="InterPro" id="IPR050843">
    <property type="entry name" value="Glycosyl_Hydrlase_38"/>
</dbReference>
<dbReference type="SUPFAM" id="SSF88713">
    <property type="entry name" value="Glycoside hydrolase/deacetylase"/>
    <property type="match status" value="1"/>
</dbReference>
<evidence type="ECO:0000256" key="13">
    <source>
        <dbReference type="ARBA" id="ARBA00023157"/>
    </source>
</evidence>
<accession>A0AAW2HKS9</accession>
<evidence type="ECO:0000256" key="2">
    <source>
        <dbReference type="ARBA" id="ARBA00004922"/>
    </source>
</evidence>
<sequence>MRIRKFVALVGAVTIFIACLFFYSLTDHTLYLLDDSTRQSNHRTIARKNERLKDRDPLDTPFETEKVQIQDESKWSQFKKYTKSFRQPGIRKFCRNITRMASADIQMLDVYKELKFDNIDGGAWKQGWNVEITPGKWNNQNKLRVIVVPHSHNDPGWVKTFEDYYISETRNILHNLLRKMSTDGRKRFIWAEMSYLSLWWDELSQKDQEKVQKLIEDKQLEIVTGGWVMNDEANSHYYSIITQLSEGHHWVFSNFQIYPRSAWTIDPFGESPVMPYIFKKMGIENLAIQRVHYSVKKYLAQTKNLEFRWKQFWDEEGENSLMTHMMPFYSYDIPHTCGPDPKICCQFDFKRLPGNGISCPWKESPKPIHKKNVAARAQMLLDQYRKKAELYRTNVLLIPLGDDFRYQSSLEWDSQFENYYKIMDYLNSNPDMYVNVKFGTLSDFFDALMEESPKEDFPTLTGDFFTYADRDDHYWSGYYTSRPYYKRMDRILIGYQRAAEIIYALSWGYLKPLSTEWLLSPQTGFAKLLRDARRSLSLFQHHDGVTGTARDNVMEDYAKKMLDAINDSQHVIQQCAHFLLSPVEEHYKADPETVYFDFDDHRRNIFTLPERKLIIFKEGESKRLVFFNSLTLKRKEVVSVQVSVPYSEYAPNIQILDSNQNEVPTQTSPVFAQGSVMDNSRYEVFFTVEVPALGLSSYTVLPQSRTLSSNTMSKVSVFNSLSPLKTSKGFEDVTNVDSTDFSIENRLVKVSFNDSGLLKSATCKETAVVMQFRLDFVRYLARKGRERSGAYLFLPEGEAQIVRNKSPLIRLYEGPIYSRVEVFLSNVKHTVSLYSNSGMDSCGVEIVNLVDITNENNYELAMRITTNVMNKEEFYTDLNGLQMIQRKRFAKLPLQGNFYPMPTAAYIEDENTRVSIVSGQPLGASSLRQGQLEVVQDRRLRQDDNRGLGQGVLDNKPTPNIFRILIESRLQSCKSYPGLLSPNAYAALQDLLYPVTKLMWRPETPCNLHQSFNPVGKELGMDTHLAVVRTMDEETKPAAGLTFFRHHLDSCFYTPEKASTGDGVVNINSLLPDHFRGPVKKSLLSFLKQDEEISSESICPMDFLSLVTSR</sequence>
<dbReference type="SMART" id="SM00872">
    <property type="entry name" value="Alpha-mann_mid"/>
    <property type="match status" value="1"/>
</dbReference>
<evidence type="ECO:0000256" key="4">
    <source>
        <dbReference type="ARBA" id="ARBA00011748"/>
    </source>
</evidence>
<comment type="subunit">
    <text evidence="4">Homodimer; disulfide-linked.</text>
</comment>
<dbReference type="GO" id="GO:0030246">
    <property type="term" value="F:carbohydrate binding"/>
    <property type="evidence" value="ECO:0007669"/>
    <property type="project" value="InterPro"/>
</dbReference>
<keyword evidence="7 17" id="KW-0378">Hydrolase</keyword>
<dbReference type="InterPro" id="IPR013780">
    <property type="entry name" value="Glyco_hydro_b"/>
</dbReference>
<evidence type="ECO:0000256" key="9">
    <source>
        <dbReference type="ARBA" id="ARBA00022968"/>
    </source>
</evidence>
<dbReference type="GO" id="GO:0000139">
    <property type="term" value="C:Golgi membrane"/>
    <property type="evidence" value="ECO:0007669"/>
    <property type="project" value="UniProtKB-SubCell"/>
</dbReference>
<name>A0AAW2HKS9_9NEOP</name>
<keyword evidence="11" id="KW-0333">Golgi apparatus</keyword>
<dbReference type="PANTHER" id="PTHR11607:SF3">
    <property type="entry name" value="LYSOSOMAL ALPHA-MANNOSIDASE"/>
    <property type="match status" value="1"/>
</dbReference>
<evidence type="ECO:0000256" key="6">
    <source>
        <dbReference type="ARBA" id="ARBA00022723"/>
    </source>
</evidence>
<evidence type="ECO:0000256" key="17">
    <source>
        <dbReference type="RuleBase" id="RU361199"/>
    </source>
</evidence>
<dbReference type="EC" id="3.2.1.-" evidence="17"/>
<evidence type="ECO:0000256" key="10">
    <source>
        <dbReference type="ARBA" id="ARBA00022989"/>
    </source>
</evidence>
<reference evidence="19" key="1">
    <citation type="journal article" date="2024" name="Gigascience">
        <title>Chromosome-level genome of the poultry shaft louse Menopon gallinae provides insight into the host-switching and adaptive evolution of parasitic lice.</title>
        <authorList>
            <person name="Xu Y."/>
            <person name="Ma L."/>
            <person name="Liu S."/>
            <person name="Liang Y."/>
            <person name="Liu Q."/>
            <person name="He Z."/>
            <person name="Tian L."/>
            <person name="Duan Y."/>
            <person name="Cai W."/>
            <person name="Li H."/>
            <person name="Song F."/>
        </authorList>
    </citation>
    <scope>NUCLEOTIDE SEQUENCE</scope>
    <source>
        <strain evidence="19">Cailab_2023a</strain>
    </source>
</reference>
<comment type="caution">
    <text evidence="19">The sequence shown here is derived from an EMBL/GenBank/DDBJ whole genome shotgun (WGS) entry which is preliminary data.</text>
</comment>
<dbReference type="InterPro" id="IPR000602">
    <property type="entry name" value="Glyco_hydro_38_N"/>
</dbReference>
<dbReference type="PANTHER" id="PTHR11607">
    <property type="entry name" value="ALPHA-MANNOSIDASE"/>
    <property type="match status" value="1"/>
</dbReference>
<evidence type="ECO:0000313" key="19">
    <source>
        <dbReference type="EMBL" id="KAL0270253.1"/>
    </source>
</evidence>
<dbReference type="Gene3D" id="2.70.98.30">
    <property type="entry name" value="Golgi alpha-mannosidase II, domain 4"/>
    <property type="match status" value="1"/>
</dbReference>
<evidence type="ECO:0000256" key="8">
    <source>
        <dbReference type="ARBA" id="ARBA00022833"/>
    </source>
</evidence>
<evidence type="ECO:0000256" key="12">
    <source>
        <dbReference type="ARBA" id="ARBA00023136"/>
    </source>
</evidence>
<dbReference type="EMBL" id="JARGDH010000004">
    <property type="protein sequence ID" value="KAL0270254.1"/>
    <property type="molecule type" value="Genomic_DNA"/>
</dbReference>
<dbReference type="GO" id="GO:0004572">
    <property type="term" value="F:mannosyl-oligosaccharide 1,3-1,6-alpha-mannosidase activity"/>
    <property type="evidence" value="ECO:0007669"/>
    <property type="project" value="UniProtKB-EC"/>
</dbReference>
<dbReference type="Pfam" id="PF07748">
    <property type="entry name" value="Glyco_hydro_38C"/>
    <property type="match status" value="1"/>
</dbReference>
<dbReference type="SUPFAM" id="SSF88688">
    <property type="entry name" value="Families 57/38 glycoside transferase middle domain"/>
    <property type="match status" value="1"/>
</dbReference>
<dbReference type="Pfam" id="PF01074">
    <property type="entry name" value="Glyco_hydro_38N"/>
    <property type="match status" value="1"/>
</dbReference>
<dbReference type="InterPro" id="IPR011682">
    <property type="entry name" value="Glyco_hydro_38_C"/>
</dbReference>
<dbReference type="InterPro" id="IPR011013">
    <property type="entry name" value="Gal_mutarotase_sf_dom"/>
</dbReference>
<dbReference type="FunFam" id="1.20.1270.50:FF:000001">
    <property type="entry name" value="Alpha-mannosidase"/>
    <property type="match status" value="1"/>
</dbReference>
<proteinExistence type="inferred from homology"/>
<comment type="pathway">
    <text evidence="2">Protein modification; protein glycosylation.</text>
</comment>
<dbReference type="PROSITE" id="PS51257">
    <property type="entry name" value="PROKAR_LIPOPROTEIN"/>
    <property type="match status" value="1"/>
</dbReference>
<organism evidence="19">
    <name type="scientific">Menopon gallinae</name>
    <name type="common">poultry shaft louse</name>
    <dbReference type="NCBI Taxonomy" id="328185"/>
    <lineage>
        <taxon>Eukaryota</taxon>
        <taxon>Metazoa</taxon>
        <taxon>Ecdysozoa</taxon>
        <taxon>Arthropoda</taxon>
        <taxon>Hexapoda</taxon>
        <taxon>Insecta</taxon>
        <taxon>Pterygota</taxon>
        <taxon>Neoptera</taxon>
        <taxon>Paraneoptera</taxon>
        <taxon>Psocodea</taxon>
        <taxon>Troctomorpha</taxon>
        <taxon>Phthiraptera</taxon>
        <taxon>Amblycera</taxon>
        <taxon>Menoponidae</taxon>
        <taxon>Menopon</taxon>
    </lineage>
</organism>
<dbReference type="InterPro" id="IPR011330">
    <property type="entry name" value="Glyco_hydro/deAcase_b/a-brl"/>
</dbReference>
<keyword evidence="13" id="KW-1015">Disulfide bond</keyword>
<evidence type="ECO:0000256" key="16">
    <source>
        <dbReference type="ARBA" id="ARBA00093232"/>
    </source>
</evidence>
<comment type="similarity">
    <text evidence="3 17">Belongs to the glycosyl hydrolase 38 family.</text>
</comment>
<keyword evidence="6 17" id="KW-0479">Metal-binding</keyword>
<keyword evidence="10" id="KW-1133">Transmembrane helix</keyword>
<dbReference type="GO" id="GO:0006013">
    <property type="term" value="P:mannose metabolic process"/>
    <property type="evidence" value="ECO:0007669"/>
    <property type="project" value="InterPro"/>
</dbReference>
<dbReference type="Pfam" id="PF09261">
    <property type="entry name" value="Alpha-mann_mid"/>
    <property type="match status" value="1"/>
</dbReference>
<evidence type="ECO:0000256" key="15">
    <source>
        <dbReference type="ARBA" id="ARBA00059516"/>
    </source>
</evidence>
<dbReference type="EMBL" id="JARGDH010000004">
    <property type="protein sequence ID" value="KAL0270253.1"/>
    <property type="molecule type" value="Genomic_DNA"/>
</dbReference>
<feature type="domain" description="Glycoside hydrolase family 38 central" evidence="18">
    <location>
        <begin position="473"/>
        <end position="561"/>
    </location>
</feature>
<keyword evidence="8 17" id="KW-0862">Zinc</keyword>
<comment type="cofactor">
    <cofactor evidence="17">
        <name>Zn(2+)</name>
        <dbReference type="ChEBI" id="CHEBI:29105"/>
    </cofactor>
    <text evidence="17">Binds 1 zinc ion per subunit.</text>
</comment>
<evidence type="ECO:0000256" key="1">
    <source>
        <dbReference type="ARBA" id="ARBA00004323"/>
    </source>
</evidence>
<evidence type="ECO:0000256" key="7">
    <source>
        <dbReference type="ARBA" id="ARBA00022801"/>
    </source>
</evidence>
<protein>
    <recommendedName>
        <fullName evidence="17">Alpha-mannosidase</fullName>
        <ecNumber evidence="17">3.2.1.-</ecNumber>
    </recommendedName>
</protein>
<evidence type="ECO:0000256" key="3">
    <source>
        <dbReference type="ARBA" id="ARBA00009792"/>
    </source>
</evidence>
<dbReference type="SUPFAM" id="SSF74650">
    <property type="entry name" value="Galactose mutarotase-like"/>
    <property type="match status" value="1"/>
</dbReference>
<dbReference type="InterPro" id="IPR015341">
    <property type="entry name" value="Glyco_hydro_38_cen"/>
</dbReference>
<dbReference type="Gene3D" id="3.20.110.10">
    <property type="entry name" value="Glycoside hydrolase 38, N terminal domain"/>
    <property type="match status" value="1"/>
</dbReference>
<dbReference type="Gene3D" id="2.60.40.1180">
    <property type="entry name" value="Golgi alpha-mannosidase II"/>
    <property type="match status" value="1"/>
</dbReference>
<evidence type="ECO:0000256" key="5">
    <source>
        <dbReference type="ARBA" id="ARBA00022692"/>
    </source>
</evidence>
<dbReference type="CDD" id="cd10809">
    <property type="entry name" value="GH38N_AMII_GMII_SfManIII_like"/>
    <property type="match status" value="1"/>
</dbReference>
<comment type="subcellular location">
    <subcellularLocation>
        <location evidence="1">Golgi apparatus membrane</location>
        <topology evidence="1">Single-pass type II membrane protein</topology>
    </subcellularLocation>
</comment>
<dbReference type="Gene3D" id="1.20.1270.50">
    <property type="entry name" value="Glycoside hydrolase family 38, central domain"/>
    <property type="match status" value="1"/>
</dbReference>
<keyword evidence="5" id="KW-0812">Transmembrane</keyword>
<keyword evidence="14 17" id="KW-0326">Glycosidase</keyword>
<comment type="catalytic activity">
    <reaction evidence="16">
        <text>N(4)-{beta-D-GlcNAc-(1-&gt;2)-alpha-D-Man-(1-&gt;3)-[alpha-D-Man-(1-&gt;3)-[alpha-D-Man-(1-&gt;6)]-alpha-D-Man-(1-&gt;6)]-beta-D-Man-(1-&gt;4)-beta-D-GlcNAc-(1-&gt;4)-beta-D-GlcNAc}-L-asparaginyl-[protein] + 2 H2O = 2 alpha-D-mannopyranose + an N(4)-{beta-D-GlcNAc-(1-&gt;2)-alpha-D-Man-(1-&gt;3)-[alpha-D-Man-(1-&gt;6)]-beta-D-Man-(1-&gt;4)-beta-D-GlcNAc-(1-&gt;4)-beta-D-GlcNAc}-L-asparaginyl-[protein]</text>
        <dbReference type="Rhea" id="RHEA:56052"/>
        <dbReference type="Rhea" id="RHEA-COMP:14368"/>
        <dbReference type="Rhea" id="RHEA-COMP:14369"/>
        <dbReference type="ChEBI" id="CHEBI:15377"/>
        <dbReference type="ChEBI" id="CHEBI:28729"/>
        <dbReference type="ChEBI" id="CHEBI:60615"/>
        <dbReference type="ChEBI" id="CHEBI:60625"/>
        <dbReference type="EC" id="3.2.1.114"/>
    </reaction>
</comment>
<evidence type="ECO:0000259" key="18">
    <source>
        <dbReference type="SMART" id="SM00872"/>
    </source>
</evidence>
<gene>
    <name evidence="19" type="ORF">PYX00_007725</name>
</gene>
<dbReference type="InterPro" id="IPR037094">
    <property type="entry name" value="Glyco_hydro_38_cen_sf"/>
</dbReference>
<dbReference type="InterPro" id="IPR027291">
    <property type="entry name" value="Glyco_hydro_38_N_sf"/>
</dbReference>
<dbReference type="GO" id="GO:0046872">
    <property type="term" value="F:metal ion binding"/>
    <property type="evidence" value="ECO:0007669"/>
    <property type="project" value="UniProtKB-KW"/>
</dbReference>
<keyword evidence="9" id="KW-0735">Signal-anchor</keyword>
<dbReference type="FunFam" id="2.70.98.30:FF:000002">
    <property type="entry name" value="Alpha-mannosidase"/>
    <property type="match status" value="1"/>
</dbReference>
<comment type="function">
    <text evidence="15">Catalyzes the first committed step in the biosynthesis of complex N-glycans. It controls conversion of high mannose to complex N-glycans; the final hydrolytic step in the N-glycan maturation pathway.</text>
</comment>
<keyword evidence="12" id="KW-0472">Membrane</keyword>
<dbReference type="FunFam" id="3.20.110.10:FF:000003">
    <property type="entry name" value="Alpha-mannosidase"/>
    <property type="match status" value="1"/>
</dbReference>
<evidence type="ECO:0000256" key="11">
    <source>
        <dbReference type="ARBA" id="ARBA00023034"/>
    </source>
</evidence>